<comment type="catalytic activity">
    <reaction evidence="10">
        <text>1-hexadecanoyl-sn-glycero-3-phosphocholine + H2O = sn-glycerol 3-phosphocholine + hexadecanoate + H(+)</text>
        <dbReference type="Rhea" id="RHEA:40435"/>
        <dbReference type="ChEBI" id="CHEBI:7896"/>
        <dbReference type="ChEBI" id="CHEBI:15377"/>
        <dbReference type="ChEBI" id="CHEBI:15378"/>
        <dbReference type="ChEBI" id="CHEBI:16870"/>
        <dbReference type="ChEBI" id="CHEBI:72998"/>
    </reaction>
    <physiologicalReaction direction="left-to-right" evidence="10">
        <dbReference type="Rhea" id="RHEA:40436"/>
    </physiologicalReaction>
</comment>
<evidence type="ECO:0000256" key="4">
    <source>
        <dbReference type="ARBA" id="ARBA00022490"/>
    </source>
</evidence>
<dbReference type="Pfam" id="PF02230">
    <property type="entry name" value="Abhydrolase_2"/>
    <property type="match status" value="1"/>
</dbReference>
<evidence type="ECO:0000259" key="12">
    <source>
        <dbReference type="Pfam" id="PF02230"/>
    </source>
</evidence>
<dbReference type="InterPro" id="IPR050565">
    <property type="entry name" value="LYPA1-2/EST-like"/>
</dbReference>
<keyword evidence="5" id="KW-0378">Hydrolase</keyword>
<dbReference type="PANTHER" id="PTHR10655">
    <property type="entry name" value="LYSOPHOSPHOLIPASE-RELATED"/>
    <property type="match status" value="1"/>
</dbReference>
<dbReference type="PANTHER" id="PTHR10655:SF68">
    <property type="entry name" value="PALMITOYL-PROTEIN HYDROLASE"/>
    <property type="match status" value="1"/>
</dbReference>
<feature type="compositionally biased region" description="Low complexity" evidence="11">
    <location>
        <begin position="29"/>
        <end position="41"/>
    </location>
</feature>
<evidence type="ECO:0000313" key="13">
    <source>
        <dbReference type="EMBL" id="RNA05808.1"/>
    </source>
</evidence>
<evidence type="ECO:0000256" key="7">
    <source>
        <dbReference type="ARBA" id="ARBA00023098"/>
    </source>
</evidence>
<proteinExistence type="inferred from homology"/>
<dbReference type="STRING" id="10195.A0A3M7Q4C8"/>
<keyword evidence="4" id="KW-0963">Cytoplasm</keyword>
<dbReference type="GO" id="GO:0008474">
    <property type="term" value="F:palmitoyl-(protein) hydrolase activity"/>
    <property type="evidence" value="ECO:0007669"/>
    <property type="project" value="UniProtKB-EC"/>
</dbReference>
<dbReference type="EC" id="3.1.2.22" evidence="3"/>
<evidence type="ECO:0000256" key="6">
    <source>
        <dbReference type="ARBA" id="ARBA00022832"/>
    </source>
</evidence>
<comment type="caution">
    <text evidence="13">The sequence shown here is derived from an EMBL/GenBank/DDBJ whole genome shotgun (WGS) entry which is preliminary data.</text>
</comment>
<dbReference type="Gene3D" id="3.40.50.1820">
    <property type="entry name" value="alpha/beta hydrolase"/>
    <property type="match status" value="1"/>
</dbReference>
<dbReference type="GO" id="GO:0005737">
    <property type="term" value="C:cytoplasm"/>
    <property type="evidence" value="ECO:0007669"/>
    <property type="project" value="UniProtKB-SubCell"/>
</dbReference>
<dbReference type="Proteomes" id="UP000276133">
    <property type="component" value="Unassembled WGS sequence"/>
</dbReference>
<gene>
    <name evidence="13" type="ORF">BpHYR1_015256</name>
</gene>
<comment type="subcellular location">
    <subcellularLocation>
        <location evidence="1">Cytoplasm</location>
    </subcellularLocation>
</comment>
<evidence type="ECO:0000256" key="2">
    <source>
        <dbReference type="ARBA" id="ARBA00006499"/>
    </source>
</evidence>
<comment type="similarity">
    <text evidence="2">Belongs to the AB hydrolase superfamily. AB hydrolase 2 family.</text>
</comment>
<evidence type="ECO:0000256" key="9">
    <source>
        <dbReference type="ARBA" id="ARBA00047337"/>
    </source>
</evidence>
<evidence type="ECO:0000256" key="5">
    <source>
        <dbReference type="ARBA" id="ARBA00022801"/>
    </source>
</evidence>
<dbReference type="SUPFAM" id="SSF53474">
    <property type="entry name" value="alpha/beta-Hydrolases"/>
    <property type="match status" value="1"/>
</dbReference>
<dbReference type="EMBL" id="REGN01007598">
    <property type="protein sequence ID" value="RNA05808.1"/>
    <property type="molecule type" value="Genomic_DNA"/>
</dbReference>
<dbReference type="GO" id="GO:0052689">
    <property type="term" value="F:carboxylic ester hydrolase activity"/>
    <property type="evidence" value="ECO:0007669"/>
    <property type="project" value="TreeGrafter"/>
</dbReference>
<dbReference type="AlphaFoldDB" id="A0A3M7Q4C8"/>
<dbReference type="GO" id="GO:0006631">
    <property type="term" value="P:fatty acid metabolic process"/>
    <property type="evidence" value="ECO:0007669"/>
    <property type="project" value="UniProtKB-KW"/>
</dbReference>
<evidence type="ECO:0000256" key="11">
    <source>
        <dbReference type="SAM" id="MobiDB-lite"/>
    </source>
</evidence>
<evidence type="ECO:0000313" key="14">
    <source>
        <dbReference type="Proteomes" id="UP000276133"/>
    </source>
</evidence>
<keyword evidence="6" id="KW-0276">Fatty acid metabolism</keyword>
<feature type="region of interest" description="Disordered" evidence="11">
    <location>
        <begin position="29"/>
        <end position="59"/>
    </location>
</feature>
<keyword evidence="14" id="KW-1185">Reference proteome</keyword>
<dbReference type="InterPro" id="IPR003140">
    <property type="entry name" value="PLipase/COase/thioEstase"/>
</dbReference>
<evidence type="ECO:0000256" key="1">
    <source>
        <dbReference type="ARBA" id="ARBA00004496"/>
    </source>
</evidence>
<keyword evidence="7" id="KW-0443">Lipid metabolism</keyword>
<feature type="compositionally biased region" description="Low complexity" evidence="11">
    <location>
        <begin position="49"/>
        <end position="58"/>
    </location>
</feature>
<reference evidence="13 14" key="1">
    <citation type="journal article" date="2018" name="Sci. Rep.">
        <title>Genomic signatures of local adaptation to the degree of environmental predictability in rotifers.</title>
        <authorList>
            <person name="Franch-Gras L."/>
            <person name="Hahn C."/>
            <person name="Garcia-Roger E.M."/>
            <person name="Carmona M.J."/>
            <person name="Serra M."/>
            <person name="Gomez A."/>
        </authorList>
    </citation>
    <scope>NUCLEOTIDE SEQUENCE [LARGE SCALE GENOMIC DNA]</scope>
    <source>
        <strain evidence="13">HYR1</strain>
    </source>
</reference>
<evidence type="ECO:0000256" key="8">
    <source>
        <dbReference type="ARBA" id="ARBA00031195"/>
    </source>
</evidence>
<dbReference type="OrthoDB" id="2418081at2759"/>
<protein>
    <recommendedName>
        <fullName evidence="3">palmitoyl-protein hydrolase</fullName>
        <ecNumber evidence="3">3.1.2.22</ecNumber>
    </recommendedName>
    <alternativeName>
        <fullName evidence="8">Palmitoyl-protein hydrolase</fullName>
    </alternativeName>
</protein>
<feature type="domain" description="Phospholipase/carboxylesterase/thioesterase" evidence="12">
    <location>
        <begin position="68"/>
        <end position="282"/>
    </location>
</feature>
<comment type="catalytic activity">
    <reaction evidence="9">
        <text>S-hexadecanoyl-L-cysteinyl-[protein] + H2O = L-cysteinyl-[protein] + hexadecanoate + H(+)</text>
        <dbReference type="Rhea" id="RHEA:19233"/>
        <dbReference type="Rhea" id="RHEA-COMP:10131"/>
        <dbReference type="Rhea" id="RHEA-COMP:11032"/>
        <dbReference type="ChEBI" id="CHEBI:7896"/>
        <dbReference type="ChEBI" id="CHEBI:15377"/>
        <dbReference type="ChEBI" id="CHEBI:15378"/>
        <dbReference type="ChEBI" id="CHEBI:29950"/>
        <dbReference type="ChEBI" id="CHEBI:74151"/>
        <dbReference type="EC" id="3.1.2.22"/>
    </reaction>
</comment>
<evidence type="ECO:0000256" key="10">
    <source>
        <dbReference type="ARBA" id="ARBA00048656"/>
    </source>
</evidence>
<evidence type="ECO:0000256" key="3">
    <source>
        <dbReference type="ARBA" id="ARBA00012423"/>
    </source>
</evidence>
<dbReference type="InterPro" id="IPR029058">
    <property type="entry name" value="AB_hydrolase_fold"/>
</dbReference>
<accession>A0A3M7Q4C8</accession>
<sequence length="285" mass="31650">MGNYFANKSKRIERFDNYSNSSSWDTNNLTSTTSVNSYNNTKSKKSSSHSKSSTGLKTNPNLDLSKMSVVLKPTIKQTASVIFLHGLGDTGHGWSSVFAEFKRPHIKYIFPTAPIRPVTLNGGFEMNAWFDILGLRPDATQDEDGIQKSSQLLLNLVDEEIKSGIPTERIFIGGFSQGGATALYTALTSTHRFAGVIALSTWLPLHHRFPAHLKECENKFSTPIIQCHGDIDPMVPLQWSDMTVKLLKTIGFSDVNFKTYRGMSHSSSPEELDDVSEFINKIAPN</sequence>
<name>A0A3M7Q4C8_BRAPC</name>
<dbReference type="FunFam" id="3.40.50.1820:FF:000010">
    <property type="entry name" value="Acyl-protein thioesterase 2"/>
    <property type="match status" value="1"/>
</dbReference>
<organism evidence="13 14">
    <name type="scientific">Brachionus plicatilis</name>
    <name type="common">Marine rotifer</name>
    <name type="synonym">Brachionus muelleri</name>
    <dbReference type="NCBI Taxonomy" id="10195"/>
    <lineage>
        <taxon>Eukaryota</taxon>
        <taxon>Metazoa</taxon>
        <taxon>Spiralia</taxon>
        <taxon>Gnathifera</taxon>
        <taxon>Rotifera</taxon>
        <taxon>Eurotatoria</taxon>
        <taxon>Monogononta</taxon>
        <taxon>Pseudotrocha</taxon>
        <taxon>Ploima</taxon>
        <taxon>Brachionidae</taxon>
        <taxon>Brachionus</taxon>
    </lineage>
</organism>